<name>A0ABR4AX26_9LECA</name>
<gene>
    <name evidence="3" type="ORF">ABVK25_011075</name>
</gene>
<evidence type="ECO:0000313" key="3">
    <source>
        <dbReference type="EMBL" id="KAL2048038.1"/>
    </source>
</evidence>
<evidence type="ECO:0000256" key="1">
    <source>
        <dbReference type="SAM" id="MobiDB-lite"/>
    </source>
</evidence>
<dbReference type="Proteomes" id="UP001590951">
    <property type="component" value="Unassembled WGS sequence"/>
</dbReference>
<keyword evidence="2" id="KW-0812">Transmembrane</keyword>
<sequence>MPHQSTAFPASLTGKPLYTIYAISTTLLTLPYHLIAYILPSLRPHPEWTYHQSIMNHLMHAFLYHASILELQTPYPSPPGPEGPQNFAAIPRAESTLFRGVLTPNDPHLPATIGGVWYPLPSPLPIHLIPTPHIPLLPRRRLHNRHRPPRRLRLRRPHSHPRLPRLAHPSPFPTASPAQTPPAPSPLPSKTPSPHIATSCTTAPTHPLVSSSPPTAPAAPSPSGCCATSRLHTGRKRIYRSPAGRFCVAPG</sequence>
<accession>A0ABR4AX26</accession>
<keyword evidence="2" id="KW-0472">Membrane</keyword>
<proteinExistence type="predicted"/>
<reference evidence="3 4" key="1">
    <citation type="submission" date="2024-09" db="EMBL/GenBank/DDBJ databases">
        <title>Rethinking Asexuality: The Enigmatic Case of Functional Sexual Genes in Lepraria (Stereocaulaceae).</title>
        <authorList>
            <person name="Doellman M."/>
            <person name="Sun Y."/>
            <person name="Barcenas-Pena A."/>
            <person name="Lumbsch H.T."/>
            <person name="Grewe F."/>
        </authorList>
    </citation>
    <scope>NUCLEOTIDE SEQUENCE [LARGE SCALE GENOMIC DNA]</scope>
    <source>
        <strain evidence="3 4">Grewe 0041</strain>
    </source>
</reference>
<feature type="compositionally biased region" description="Basic residues" evidence="1">
    <location>
        <begin position="139"/>
        <end position="165"/>
    </location>
</feature>
<dbReference type="EMBL" id="JBHFEH010000084">
    <property type="protein sequence ID" value="KAL2048038.1"/>
    <property type="molecule type" value="Genomic_DNA"/>
</dbReference>
<organism evidence="3 4">
    <name type="scientific">Lepraria finkii</name>
    <dbReference type="NCBI Taxonomy" id="1340010"/>
    <lineage>
        <taxon>Eukaryota</taxon>
        <taxon>Fungi</taxon>
        <taxon>Dikarya</taxon>
        <taxon>Ascomycota</taxon>
        <taxon>Pezizomycotina</taxon>
        <taxon>Lecanoromycetes</taxon>
        <taxon>OSLEUM clade</taxon>
        <taxon>Lecanoromycetidae</taxon>
        <taxon>Lecanorales</taxon>
        <taxon>Lecanorineae</taxon>
        <taxon>Stereocaulaceae</taxon>
        <taxon>Lepraria</taxon>
    </lineage>
</organism>
<feature type="compositionally biased region" description="Pro residues" evidence="1">
    <location>
        <begin position="170"/>
        <end position="191"/>
    </location>
</feature>
<comment type="caution">
    <text evidence="3">The sequence shown here is derived from an EMBL/GenBank/DDBJ whole genome shotgun (WGS) entry which is preliminary data.</text>
</comment>
<keyword evidence="4" id="KW-1185">Reference proteome</keyword>
<keyword evidence="2" id="KW-1133">Transmembrane helix</keyword>
<feature type="transmembrane region" description="Helical" evidence="2">
    <location>
        <begin position="20"/>
        <end position="39"/>
    </location>
</feature>
<evidence type="ECO:0000313" key="4">
    <source>
        <dbReference type="Proteomes" id="UP001590951"/>
    </source>
</evidence>
<feature type="region of interest" description="Disordered" evidence="1">
    <location>
        <begin position="139"/>
        <end position="225"/>
    </location>
</feature>
<protein>
    <submittedName>
        <fullName evidence="3">Uncharacterized protein</fullName>
    </submittedName>
</protein>
<evidence type="ECO:0000256" key="2">
    <source>
        <dbReference type="SAM" id="Phobius"/>
    </source>
</evidence>